<name>A0A650CN67_9CREN</name>
<evidence type="ECO:0000313" key="2">
    <source>
        <dbReference type="EMBL" id="QGR19279.1"/>
    </source>
</evidence>
<keyword evidence="3" id="KW-1185">Reference proteome</keyword>
<sequence>MRSKKGISSILGAVILVQIIIMSLLLVLSVEKQLGSSSQNLITRLNYYSQNSPLSIIEINGSYYITSPSKQYICYVIYPNELKPIRVKISVPVSINSILLGHPWAIIITNKGTWYNITSLGIYSDTGNKLYSLQQLVSIAGIPYNGSFPIPQNASPDWGYLRGINTPDPFALVPLNLTKVLINYTNYNFIPIGKKINYSYAITDTILKIDQAGQYQWINLTFQAPSPKFYFNSLFWSDVYYLGGLYLPVHSETKNSYNIGYIYYAIYVVETAASWGGGPFSLGPYTLIESTVSSAYSYYGNINYNLGWSSTALEFNPNAFYPQLFQVDINLHNLTVYYYVAYGTSYYPNGLLNKWDYIGYVKFTNVALFNNSPLYIAIPKGVYLLNVST</sequence>
<dbReference type="AlphaFoldDB" id="A0A650CN67"/>
<evidence type="ECO:0000313" key="3">
    <source>
        <dbReference type="Proteomes" id="UP000423396"/>
    </source>
</evidence>
<dbReference type="EMBL" id="CP045483">
    <property type="protein sequence ID" value="QGR19279.1"/>
    <property type="molecule type" value="Genomic_DNA"/>
</dbReference>
<accession>A0A650CN67</accession>
<dbReference type="Proteomes" id="UP000423396">
    <property type="component" value="Chromosome"/>
</dbReference>
<reference evidence="2 3" key="1">
    <citation type="submission" date="2019-10" db="EMBL/GenBank/DDBJ databases">
        <title>Genome Sequences from Six Type Strain Members of the Archaeal Family Sulfolobaceae: Acidianus ambivalens, Acidianus infernus, Metallosphaera prunae, Stygiolobus azoricus, Sulfolobus metallicus, and Sulfurisphaera ohwakuensis.</title>
        <authorList>
            <person name="Counts J.A."/>
            <person name="Kelly R.M."/>
        </authorList>
    </citation>
    <scope>NUCLEOTIDE SEQUENCE [LARGE SCALE GENOMIC DNA]</scope>
    <source>
        <strain evidence="2 3">FC6</strain>
    </source>
</reference>
<dbReference type="OrthoDB" id="37023at2157"/>
<evidence type="ECO:0000256" key="1">
    <source>
        <dbReference type="SAM" id="Phobius"/>
    </source>
</evidence>
<keyword evidence="1" id="KW-1133">Transmembrane helix</keyword>
<feature type="transmembrane region" description="Helical" evidence="1">
    <location>
        <begin position="7"/>
        <end position="30"/>
    </location>
</feature>
<organism evidence="2 3">
    <name type="scientific">Stygiolobus azoricus</name>
    <dbReference type="NCBI Taxonomy" id="41675"/>
    <lineage>
        <taxon>Archaea</taxon>
        <taxon>Thermoproteota</taxon>
        <taxon>Thermoprotei</taxon>
        <taxon>Sulfolobales</taxon>
        <taxon>Sulfolobaceae</taxon>
        <taxon>Stygiolobus</taxon>
    </lineage>
</organism>
<dbReference type="KEGG" id="sazo:D1868_04310"/>
<proteinExistence type="predicted"/>
<dbReference type="RefSeq" id="WP_156005897.1">
    <property type="nucleotide sequence ID" value="NZ_CP045483.1"/>
</dbReference>
<keyword evidence="1" id="KW-0472">Membrane</keyword>
<keyword evidence="1" id="KW-0812">Transmembrane</keyword>
<gene>
    <name evidence="2" type="ORF">D1868_04310</name>
</gene>
<protein>
    <submittedName>
        <fullName evidence="2">Uncharacterized protein</fullName>
    </submittedName>
</protein>
<dbReference type="GeneID" id="42798269"/>